<proteinExistence type="predicted"/>
<organism evidence="2">
    <name type="scientific">Eutreptiella gymnastica</name>
    <dbReference type="NCBI Taxonomy" id="73025"/>
    <lineage>
        <taxon>Eukaryota</taxon>
        <taxon>Discoba</taxon>
        <taxon>Euglenozoa</taxon>
        <taxon>Euglenida</taxon>
        <taxon>Spirocuta</taxon>
        <taxon>Euglenophyceae</taxon>
        <taxon>Eutreptiales</taxon>
        <taxon>Eutreptiaceae</taxon>
        <taxon>Eutreptiella</taxon>
    </lineage>
</organism>
<keyword evidence="1" id="KW-1133">Transmembrane helix</keyword>
<evidence type="ECO:0000313" key="2">
    <source>
        <dbReference type="EMBL" id="CAE0812614.1"/>
    </source>
</evidence>
<dbReference type="EMBL" id="HBJA01067533">
    <property type="protein sequence ID" value="CAE0812614.1"/>
    <property type="molecule type" value="Transcribed_RNA"/>
</dbReference>
<protein>
    <submittedName>
        <fullName evidence="2">Uncharacterized protein</fullName>
    </submittedName>
</protein>
<accession>A0A7S4FSB6</accession>
<evidence type="ECO:0000256" key="1">
    <source>
        <dbReference type="SAM" id="Phobius"/>
    </source>
</evidence>
<reference evidence="2" key="1">
    <citation type="submission" date="2021-01" db="EMBL/GenBank/DDBJ databases">
        <authorList>
            <person name="Corre E."/>
            <person name="Pelletier E."/>
            <person name="Niang G."/>
            <person name="Scheremetjew M."/>
            <person name="Finn R."/>
            <person name="Kale V."/>
            <person name="Holt S."/>
            <person name="Cochrane G."/>
            <person name="Meng A."/>
            <person name="Brown T."/>
            <person name="Cohen L."/>
        </authorList>
    </citation>
    <scope>NUCLEOTIDE SEQUENCE</scope>
    <source>
        <strain evidence="2">CCMP1594</strain>
    </source>
</reference>
<feature type="transmembrane region" description="Helical" evidence="1">
    <location>
        <begin position="35"/>
        <end position="58"/>
    </location>
</feature>
<sequence length="99" mass="10470">MVTPNDVEAVAPDFLWSIHCGFCVDIALNKRHKPIWLLICCLLTLGSLLPTGMLVAGTMKAGGHELLQEGAFLVLSLLGGGVGLLTYMPSCAQVLAPVH</sequence>
<name>A0A7S4FSB6_9EUGL</name>
<keyword evidence="1" id="KW-0812">Transmembrane</keyword>
<dbReference type="AlphaFoldDB" id="A0A7S4FSB6"/>
<gene>
    <name evidence="2" type="ORF">EGYM00163_LOCUS23764</name>
</gene>
<feature type="transmembrane region" description="Helical" evidence="1">
    <location>
        <begin position="70"/>
        <end position="88"/>
    </location>
</feature>
<keyword evidence="1" id="KW-0472">Membrane</keyword>